<comment type="cofactor">
    <cofactor evidence="1">
        <name>FAD</name>
        <dbReference type="ChEBI" id="CHEBI:57692"/>
    </cofactor>
</comment>
<dbReference type="InterPro" id="IPR013786">
    <property type="entry name" value="AcylCoA_DH/ox_N"/>
</dbReference>
<evidence type="ECO:0000313" key="9">
    <source>
        <dbReference type="Proteomes" id="UP000638263"/>
    </source>
</evidence>
<dbReference type="InterPro" id="IPR037069">
    <property type="entry name" value="AcylCoA_DH/ox_N_sf"/>
</dbReference>
<reference evidence="8" key="1">
    <citation type="journal article" date="2014" name="Int. J. Syst. Evol. Microbiol.">
        <title>Complete genome sequence of Corynebacterium casei LMG S-19264T (=DSM 44701T), isolated from a smear-ripened cheese.</title>
        <authorList>
            <consortium name="US DOE Joint Genome Institute (JGI-PGF)"/>
            <person name="Walter F."/>
            <person name="Albersmeier A."/>
            <person name="Kalinowski J."/>
            <person name="Ruckert C."/>
        </authorList>
    </citation>
    <scope>NUCLEOTIDE SEQUENCE</scope>
    <source>
        <strain evidence="8">CGMCC 4.3508</strain>
    </source>
</reference>
<gene>
    <name evidence="8" type="ORF">GCM10011588_28870</name>
</gene>
<dbReference type="Proteomes" id="UP000638263">
    <property type="component" value="Unassembled WGS sequence"/>
</dbReference>
<keyword evidence="5" id="KW-0560">Oxidoreductase</keyword>
<reference evidence="8" key="2">
    <citation type="submission" date="2020-09" db="EMBL/GenBank/DDBJ databases">
        <authorList>
            <person name="Sun Q."/>
            <person name="Zhou Y."/>
        </authorList>
    </citation>
    <scope>NUCLEOTIDE SEQUENCE</scope>
    <source>
        <strain evidence="8">CGMCC 4.3508</strain>
    </source>
</reference>
<evidence type="ECO:0000256" key="4">
    <source>
        <dbReference type="ARBA" id="ARBA00022827"/>
    </source>
</evidence>
<sequence length="351" mass="36796">MNDRTELTDLVADIMKAHAGPDIVETSERSWSADLWAQLDETGLTAVGIDESAGGSGGTFADAAAVIRAAARAAAPVPLVGTLLLAPHLRTVFGAPHRRGPSAVAVGSVRAVAGDDGVRLEGTITEVAYGRIADTVLVLGRDEAAGRVLLAEIPGAEVNWEQHENLAGEPRDSAELSLAVTALGALPLAELDGIIERLRDIEALGLSLSIAGALHTVQELTVGYANERAQFGKPISKFQAVKQLAAVLAGEVAVTDAAVSAAVDLVEAGAPAGFPIAAARLRAALAATEVSKIAHQIHGAIGYTREYRLHQYTRRLWSWRDEGRSEAQWSEIAGQRVLANGPDRVWETLVG</sequence>
<dbReference type="SUPFAM" id="SSF47203">
    <property type="entry name" value="Acyl-CoA dehydrogenase C-terminal domain-like"/>
    <property type="match status" value="1"/>
</dbReference>
<evidence type="ECO:0000256" key="3">
    <source>
        <dbReference type="ARBA" id="ARBA00022630"/>
    </source>
</evidence>
<keyword evidence="9" id="KW-1185">Reference proteome</keyword>
<proteinExistence type="inferred from homology"/>
<dbReference type="InterPro" id="IPR009075">
    <property type="entry name" value="AcylCo_DH/oxidase_C"/>
</dbReference>
<dbReference type="EMBL" id="BMMH01000005">
    <property type="protein sequence ID" value="GGL12655.1"/>
    <property type="molecule type" value="Genomic_DNA"/>
</dbReference>
<organism evidence="8 9">
    <name type="scientific">Nocardia jinanensis</name>
    <dbReference type="NCBI Taxonomy" id="382504"/>
    <lineage>
        <taxon>Bacteria</taxon>
        <taxon>Bacillati</taxon>
        <taxon>Actinomycetota</taxon>
        <taxon>Actinomycetes</taxon>
        <taxon>Mycobacteriales</taxon>
        <taxon>Nocardiaceae</taxon>
        <taxon>Nocardia</taxon>
    </lineage>
</organism>
<evidence type="ECO:0000313" key="8">
    <source>
        <dbReference type="EMBL" id="GGL12655.1"/>
    </source>
</evidence>
<dbReference type="Gene3D" id="1.20.140.10">
    <property type="entry name" value="Butyryl-CoA Dehydrogenase, subunit A, domain 3"/>
    <property type="match status" value="1"/>
</dbReference>
<dbReference type="RefSeq" id="WP_062997735.1">
    <property type="nucleotide sequence ID" value="NZ_BMMH01000005.1"/>
</dbReference>
<dbReference type="PANTHER" id="PTHR43884:SF20">
    <property type="entry name" value="ACYL-COA DEHYDROGENASE FADE28"/>
    <property type="match status" value="1"/>
</dbReference>
<dbReference type="Pfam" id="PF00441">
    <property type="entry name" value="Acyl-CoA_dh_1"/>
    <property type="match status" value="1"/>
</dbReference>
<name>A0A917RL70_9NOCA</name>
<dbReference type="Gene3D" id="1.10.540.10">
    <property type="entry name" value="Acyl-CoA dehydrogenase/oxidase, N-terminal domain"/>
    <property type="match status" value="1"/>
</dbReference>
<keyword evidence="3" id="KW-0285">Flavoprotein</keyword>
<dbReference type="InterPro" id="IPR009100">
    <property type="entry name" value="AcylCoA_DH/oxidase_NM_dom_sf"/>
</dbReference>
<evidence type="ECO:0000256" key="2">
    <source>
        <dbReference type="ARBA" id="ARBA00009347"/>
    </source>
</evidence>
<protein>
    <submittedName>
        <fullName evidence="8">Acyl-CoA dehydrogenase</fullName>
    </submittedName>
</protein>
<evidence type="ECO:0000256" key="1">
    <source>
        <dbReference type="ARBA" id="ARBA00001974"/>
    </source>
</evidence>
<dbReference type="PANTHER" id="PTHR43884">
    <property type="entry name" value="ACYL-COA DEHYDROGENASE"/>
    <property type="match status" value="1"/>
</dbReference>
<evidence type="ECO:0000256" key="5">
    <source>
        <dbReference type="ARBA" id="ARBA00023002"/>
    </source>
</evidence>
<evidence type="ECO:0000259" key="7">
    <source>
        <dbReference type="Pfam" id="PF02771"/>
    </source>
</evidence>
<dbReference type="InterPro" id="IPR036250">
    <property type="entry name" value="AcylCo_DH-like_C"/>
</dbReference>
<dbReference type="GO" id="GO:0050660">
    <property type="term" value="F:flavin adenine dinucleotide binding"/>
    <property type="evidence" value="ECO:0007669"/>
    <property type="project" value="InterPro"/>
</dbReference>
<dbReference type="Pfam" id="PF02771">
    <property type="entry name" value="Acyl-CoA_dh_N"/>
    <property type="match status" value="1"/>
</dbReference>
<accession>A0A917RL70</accession>
<dbReference type="GO" id="GO:0003995">
    <property type="term" value="F:acyl-CoA dehydrogenase activity"/>
    <property type="evidence" value="ECO:0007669"/>
    <property type="project" value="TreeGrafter"/>
</dbReference>
<keyword evidence="4" id="KW-0274">FAD</keyword>
<evidence type="ECO:0000259" key="6">
    <source>
        <dbReference type="Pfam" id="PF00441"/>
    </source>
</evidence>
<comment type="caution">
    <text evidence="8">The sequence shown here is derived from an EMBL/GenBank/DDBJ whole genome shotgun (WGS) entry which is preliminary data.</text>
</comment>
<feature type="domain" description="Acyl-CoA dehydrogenase/oxidase C-terminal" evidence="6">
    <location>
        <begin position="201"/>
        <end position="333"/>
    </location>
</feature>
<dbReference type="AlphaFoldDB" id="A0A917RL70"/>
<feature type="domain" description="Acyl-CoA dehydrogenase/oxidase N-terminal" evidence="7">
    <location>
        <begin position="4"/>
        <end position="82"/>
    </location>
</feature>
<comment type="similarity">
    <text evidence="2">Belongs to the acyl-CoA dehydrogenase family.</text>
</comment>
<dbReference type="SUPFAM" id="SSF56645">
    <property type="entry name" value="Acyl-CoA dehydrogenase NM domain-like"/>
    <property type="match status" value="1"/>
</dbReference>